<proteinExistence type="predicted"/>
<evidence type="ECO:0000313" key="2">
    <source>
        <dbReference type="Proteomes" id="UP000186246"/>
    </source>
</evidence>
<organism evidence="1 2">
    <name type="scientific">Chryseobacterium piscicola</name>
    <dbReference type="NCBI Taxonomy" id="551459"/>
    <lineage>
        <taxon>Bacteria</taxon>
        <taxon>Pseudomonadati</taxon>
        <taxon>Bacteroidota</taxon>
        <taxon>Flavobacteriia</taxon>
        <taxon>Flavobacteriales</taxon>
        <taxon>Weeksellaceae</taxon>
        <taxon>Chryseobacterium group</taxon>
        <taxon>Chryseobacterium</taxon>
    </lineage>
</organism>
<gene>
    <name evidence="1" type="ORF">SAMN05421796_11512</name>
</gene>
<dbReference type="Proteomes" id="UP000186246">
    <property type="component" value="Unassembled WGS sequence"/>
</dbReference>
<dbReference type="EMBL" id="FTOJ01000015">
    <property type="protein sequence ID" value="SIT09840.1"/>
    <property type="molecule type" value="Genomic_DNA"/>
</dbReference>
<protein>
    <submittedName>
        <fullName evidence="1">Uncharacterized protein</fullName>
    </submittedName>
</protein>
<reference evidence="2" key="1">
    <citation type="submission" date="2017-01" db="EMBL/GenBank/DDBJ databases">
        <authorList>
            <person name="Varghese N."/>
            <person name="Submissions S."/>
        </authorList>
    </citation>
    <scope>NUCLEOTIDE SEQUENCE [LARGE SCALE GENOMIC DNA]</scope>
    <source>
        <strain evidence="2">DSM 21068</strain>
    </source>
</reference>
<dbReference type="AlphaFoldDB" id="A0A1N7PH51"/>
<evidence type="ECO:0000313" key="1">
    <source>
        <dbReference type="EMBL" id="SIT09840.1"/>
    </source>
</evidence>
<name>A0A1N7PH51_9FLAO</name>
<sequence>MARTVVSCCVSQKYLKMKAIHNLECLNLLELFVVVYPKDT</sequence>
<accession>A0A1N7PH51</accession>